<comment type="caution">
    <text evidence="1">The sequence shown here is derived from an EMBL/GenBank/DDBJ whole genome shotgun (WGS) entry which is preliminary data.</text>
</comment>
<gene>
    <name evidence="1" type="ORF">C1645_873350</name>
</gene>
<protein>
    <submittedName>
        <fullName evidence="1">Uncharacterized protein</fullName>
    </submittedName>
</protein>
<evidence type="ECO:0000313" key="2">
    <source>
        <dbReference type="Proteomes" id="UP000265703"/>
    </source>
</evidence>
<reference evidence="1 2" key="1">
    <citation type="submission" date="2018-06" db="EMBL/GenBank/DDBJ databases">
        <title>Comparative genomics reveals the genomic features of Rhizophagus irregularis, R. cerebriforme, R. diaphanum and Gigaspora rosea, and their symbiotic lifestyle signature.</title>
        <authorList>
            <person name="Morin E."/>
            <person name="San Clemente H."/>
            <person name="Chen E.C.H."/>
            <person name="De La Providencia I."/>
            <person name="Hainaut M."/>
            <person name="Kuo A."/>
            <person name="Kohler A."/>
            <person name="Murat C."/>
            <person name="Tang N."/>
            <person name="Roy S."/>
            <person name="Loubradou J."/>
            <person name="Henrissat B."/>
            <person name="Grigoriev I.V."/>
            <person name="Corradi N."/>
            <person name="Roux C."/>
            <person name="Martin F.M."/>
        </authorList>
    </citation>
    <scope>NUCLEOTIDE SEQUENCE [LARGE SCALE GENOMIC DNA]</scope>
    <source>
        <strain evidence="1 2">DAOM 227022</strain>
    </source>
</reference>
<dbReference type="Proteomes" id="UP000265703">
    <property type="component" value="Unassembled WGS sequence"/>
</dbReference>
<name>A0A397T8P7_9GLOM</name>
<dbReference type="OrthoDB" id="2416759at2759"/>
<evidence type="ECO:0000313" key="1">
    <source>
        <dbReference type="EMBL" id="RIA94613.1"/>
    </source>
</evidence>
<dbReference type="EMBL" id="QKYT01000077">
    <property type="protein sequence ID" value="RIA94613.1"/>
    <property type="molecule type" value="Genomic_DNA"/>
</dbReference>
<accession>A0A397T8P7</accession>
<dbReference type="AlphaFoldDB" id="A0A397T8P7"/>
<proteinExistence type="predicted"/>
<sequence length="174" mass="19615">MSIATEGVEETLFEVTRETRQTSKIFQNVQKDDVVEINLPDELGMNEAGARVLEAIHSIYSADGIGNKLLIKVFFDKDPDRSNAINKVNHCKRFRIGIEYVGIAIPEITRQNPNPGQASTAVVQQNNRPNQPSYGIYCDANGNPPVYFTCTWNNHFNLTCGWRLDFNIVLNEIL</sequence>
<organism evidence="1 2">
    <name type="scientific">Glomus cerebriforme</name>
    <dbReference type="NCBI Taxonomy" id="658196"/>
    <lineage>
        <taxon>Eukaryota</taxon>
        <taxon>Fungi</taxon>
        <taxon>Fungi incertae sedis</taxon>
        <taxon>Mucoromycota</taxon>
        <taxon>Glomeromycotina</taxon>
        <taxon>Glomeromycetes</taxon>
        <taxon>Glomerales</taxon>
        <taxon>Glomeraceae</taxon>
        <taxon>Glomus</taxon>
    </lineage>
</organism>
<keyword evidence="2" id="KW-1185">Reference proteome</keyword>